<feature type="domain" description="Peptidase M16 N-terminal" evidence="4">
    <location>
        <begin position="23"/>
        <end position="169"/>
    </location>
</feature>
<reference evidence="6 7" key="1">
    <citation type="submission" date="2013-08" db="EMBL/GenBank/DDBJ databases">
        <authorList>
            <person name="Weinstock G."/>
            <person name="Sodergren E."/>
            <person name="Wylie T."/>
            <person name="Fulton L."/>
            <person name="Fulton R."/>
            <person name="Fronick C."/>
            <person name="O'Laughlin M."/>
            <person name="Godfrey J."/>
            <person name="Miner T."/>
            <person name="Herter B."/>
            <person name="Appelbaum E."/>
            <person name="Cordes M."/>
            <person name="Lek S."/>
            <person name="Wollam A."/>
            <person name="Pepin K.H."/>
            <person name="Palsikar V.B."/>
            <person name="Mitreva M."/>
            <person name="Wilson R.K."/>
        </authorList>
    </citation>
    <scope>NUCLEOTIDE SEQUENCE [LARGE SCALE GENOMIC DNA]</scope>
    <source>
        <strain evidence="6 7">ATCC 700332</strain>
    </source>
</reference>
<dbReference type="Pfam" id="PF05193">
    <property type="entry name" value="Peptidase_M16_C"/>
    <property type="match status" value="1"/>
</dbReference>
<dbReference type="InterPro" id="IPR011765">
    <property type="entry name" value="Pept_M16_N"/>
</dbReference>
<dbReference type="EMBL" id="AWVH01000016">
    <property type="protein sequence ID" value="ERJ93835.1"/>
    <property type="molecule type" value="Genomic_DNA"/>
</dbReference>
<evidence type="ECO:0000256" key="1">
    <source>
        <dbReference type="ARBA" id="ARBA00001947"/>
    </source>
</evidence>
<comment type="caution">
    <text evidence="6">The sequence shown here is derived from an EMBL/GenBank/DDBJ whole genome shotgun (WGS) entry which is preliminary data.</text>
</comment>
<protein>
    <submittedName>
        <fullName evidence="6">Peptidase, M16 family</fullName>
    </submittedName>
</protein>
<dbReference type="InterPro" id="IPR050361">
    <property type="entry name" value="MPP/UQCRC_Complex"/>
</dbReference>
<name>A0ABN0P0I9_TRELE</name>
<comment type="similarity">
    <text evidence="2 3">Belongs to the peptidase M16 family.</text>
</comment>
<evidence type="ECO:0000256" key="2">
    <source>
        <dbReference type="ARBA" id="ARBA00007261"/>
    </source>
</evidence>
<dbReference type="RefSeq" id="WP_021686529.1">
    <property type="nucleotide sequence ID" value="NZ_KI260560.1"/>
</dbReference>
<dbReference type="PROSITE" id="PS00143">
    <property type="entry name" value="INSULINASE"/>
    <property type="match status" value="1"/>
</dbReference>
<dbReference type="InterPro" id="IPR011249">
    <property type="entry name" value="Metalloenz_LuxS/M16"/>
</dbReference>
<dbReference type="Proteomes" id="UP000016649">
    <property type="component" value="Unassembled WGS sequence"/>
</dbReference>
<feature type="domain" description="Peptidase M16 C-terminal" evidence="5">
    <location>
        <begin position="175"/>
        <end position="347"/>
    </location>
</feature>
<keyword evidence="7" id="KW-1185">Reference proteome</keyword>
<evidence type="ECO:0000256" key="3">
    <source>
        <dbReference type="RuleBase" id="RU004447"/>
    </source>
</evidence>
<dbReference type="SUPFAM" id="SSF63411">
    <property type="entry name" value="LuxS/MPP-like metallohydrolase"/>
    <property type="match status" value="2"/>
</dbReference>
<dbReference type="PANTHER" id="PTHR11851:SF49">
    <property type="entry name" value="MITOCHONDRIAL-PROCESSING PEPTIDASE SUBUNIT ALPHA"/>
    <property type="match status" value="1"/>
</dbReference>
<dbReference type="InterPro" id="IPR007863">
    <property type="entry name" value="Peptidase_M16_C"/>
</dbReference>
<dbReference type="Gene3D" id="3.30.830.10">
    <property type="entry name" value="Metalloenzyme, LuxS/M16 peptidase-like"/>
    <property type="match status" value="2"/>
</dbReference>
<dbReference type="InterPro" id="IPR001431">
    <property type="entry name" value="Pept_M16_Zn_BS"/>
</dbReference>
<evidence type="ECO:0000259" key="4">
    <source>
        <dbReference type="Pfam" id="PF00675"/>
    </source>
</evidence>
<evidence type="ECO:0000313" key="7">
    <source>
        <dbReference type="Proteomes" id="UP000016649"/>
    </source>
</evidence>
<evidence type="ECO:0000313" key="6">
    <source>
        <dbReference type="EMBL" id="ERJ93835.1"/>
    </source>
</evidence>
<accession>A0ABN0P0I9</accession>
<evidence type="ECO:0000259" key="5">
    <source>
        <dbReference type="Pfam" id="PF05193"/>
    </source>
</evidence>
<organism evidence="6 7">
    <name type="scientific">Treponema lecithinolyticum ATCC 700332</name>
    <dbReference type="NCBI Taxonomy" id="1321815"/>
    <lineage>
        <taxon>Bacteria</taxon>
        <taxon>Pseudomonadati</taxon>
        <taxon>Spirochaetota</taxon>
        <taxon>Spirochaetia</taxon>
        <taxon>Spirochaetales</taxon>
        <taxon>Treponemataceae</taxon>
        <taxon>Treponema</taxon>
    </lineage>
</organism>
<gene>
    <name evidence="6" type="ORF">HMPREF9193_00679</name>
</gene>
<comment type="cofactor">
    <cofactor evidence="1">
        <name>Zn(2+)</name>
        <dbReference type="ChEBI" id="CHEBI:29105"/>
    </cofactor>
</comment>
<dbReference type="Pfam" id="PF00675">
    <property type="entry name" value="Peptidase_M16"/>
    <property type="match status" value="1"/>
</dbReference>
<sequence length="434" mass="48261">MPLKSKKNKTAIVCRTLANGVHVITEPIASSHTAAIGFWFSCGSRSETAEYRGAAHFCEHMLFKGTRTRSAFDIAVSFDRMGSNANAFTEHEHVCLHCSVPAFQAENALEILCDMCENSVFESAELEKERSVIQSEIKASADDPEEAALDAVAAAVWQNNSLAAPIAGTVSDVKKLTREALYAWYESFFKKGSLTVCAAGNIEPDIFYNRLKKLGIHKKTVLASSCTLPKWKSGMRFLRSDFQQEQLFVLYPLPYPLNITDFYCLTVLNALIGDTMSSRLFQSLREKGGYCYSVYSFFSLYTDCGCWCAYASSPKKNAVRAVEIIKRELDLLLTGGLSDDEIAAAKEHVCGEEIISAEDSEQRMKRLARSAFAGFEQHTCEQVVQAVRALTKEQLTLSLRRLLHKADEAVIVYGPALGERSQKKLKSLLFRQNA</sequence>
<dbReference type="PANTHER" id="PTHR11851">
    <property type="entry name" value="METALLOPROTEASE"/>
    <property type="match status" value="1"/>
</dbReference>
<proteinExistence type="inferred from homology"/>